<reference evidence="2" key="1">
    <citation type="journal article" date="2021" name="G3 (Bethesda)">
        <title>Genomic diversity, chromosomal rearrangements, and interspecies hybridization in the ogataea polymorpha species complex.</title>
        <authorList>
            <person name="Hanson S.J."/>
            <person name="Cinneide E.O."/>
            <person name="Salzberg L.I."/>
            <person name="Wolfe K.H."/>
            <person name="McGowan J."/>
            <person name="Fitzpatrick D.A."/>
            <person name="Matlin K."/>
        </authorList>
    </citation>
    <scope>NUCLEOTIDE SEQUENCE</scope>
    <source>
        <strain evidence="2">61-244</strain>
    </source>
</reference>
<dbReference type="EMBL" id="JAHLUX010000012">
    <property type="protein sequence ID" value="KAG7816046.1"/>
    <property type="molecule type" value="Genomic_DNA"/>
</dbReference>
<dbReference type="RefSeq" id="XP_043057599.1">
    <property type="nucleotide sequence ID" value="XM_043205775.1"/>
</dbReference>
<feature type="region of interest" description="Disordered" evidence="1">
    <location>
        <begin position="497"/>
        <end position="540"/>
    </location>
</feature>
<organism evidence="2 3">
    <name type="scientific">Pichia angusta</name>
    <name type="common">Yeast</name>
    <name type="synonym">Hansenula polymorpha</name>
    <dbReference type="NCBI Taxonomy" id="870730"/>
    <lineage>
        <taxon>Eukaryota</taxon>
        <taxon>Fungi</taxon>
        <taxon>Dikarya</taxon>
        <taxon>Ascomycota</taxon>
        <taxon>Saccharomycotina</taxon>
        <taxon>Pichiomycetes</taxon>
        <taxon>Pichiales</taxon>
        <taxon>Pichiaceae</taxon>
        <taxon>Ogataea</taxon>
    </lineage>
</organism>
<comment type="caution">
    <text evidence="2">The sequence shown here is derived from an EMBL/GenBank/DDBJ whole genome shotgun (WGS) entry which is preliminary data.</text>
</comment>
<accession>A0AAN6DAR5</accession>
<protein>
    <submittedName>
        <fullName evidence="2">Uncharacterized protein</fullName>
    </submittedName>
</protein>
<proteinExistence type="predicted"/>
<feature type="compositionally biased region" description="Low complexity" evidence="1">
    <location>
        <begin position="401"/>
        <end position="414"/>
    </location>
</feature>
<name>A0AAN6DAR5_PICAN</name>
<feature type="region of interest" description="Disordered" evidence="1">
    <location>
        <begin position="202"/>
        <end position="247"/>
    </location>
</feature>
<gene>
    <name evidence="2" type="ORF">KL928_005012</name>
</gene>
<feature type="region of interest" description="Disordered" evidence="1">
    <location>
        <begin position="401"/>
        <end position="441"/>
    </location>
</feature>
<dbReference type="GeneID" id="66129063"/>
<dbReference type="Proteomes" id="UP001196530">
    <property type="component" value="Unassembled WGS sequence"/>
</dbReference>
<evidence type="ECO:0000313" key="3">
    <source>
        <dbReference type="Proteomes" id="UP001196530"/>
    </source>
</evidence>
<feature type="compositionally biased region" description="Basic and acidic residues" evidence="1">
    <location>
        <begin position="228"/>
        <end position="237"/>
    </location>
</feature>
<evidence type="ECO:0000256" key="1">
    <source>
        <dbReference type="SAM" id="MobiDB-lite"/>
    </source>
</evidence>
<sequence>MSLLAFQSLSADEKIEQIDSIKLAVLGNDREKAKLHDSFGVLGEILLTESNKTLLQNTAIIVQSFSYLRTNVEFLLRFDIFEVLVKSTIRYPAVLAEINFRTLIDLLSTNSLSEKYHDEQEYAQFVGVLAGILRDPAAAQAVSRVRRAAAHAAGTRVRGAVERPESAAVCSRTPFGRGRPRRPEPAAAAVFCAHGVPRLVRPQRQAQQRQRAGAVHQKACAQPEGENGEPRAADRRARPSYQPHQGLARPGVHAELELQDPAHNVAAVPAVADRRGGPGQQRLAGGGELCRHDRVDRHGKLQLRPHVSGRRHPVQDLGLAADSELHRRAARGLPRAGDPVRRGARDCGLDHAAREDLPRAGRPHALARGRGRAQAVEPHHAVELLPAAVAVAVGQSAAHVPGGAEAGAQAGGPATHPRRHHRELSGRAAAGRDPAQVGGAGHRVELDRGVLCRQARARVRRARAAAAPVHLRVALRLPAHELALGDQELAVWRQPRVEGELPDDGQSGQDLRAVRRRERADPGALVRHSAEPGRGPFQLR</sequence>
<feature type="compositionally biased region" description="Low complexity" evidence="1">
    <location>
        <begin position="202"/>
        <end position="212"/>
    </location>
</feature>
<dbReference type="AlphaFoldDB" id="A0AAN6DAR5"/>
<evidence type="ECO:0000313" key="2">
    <source>
        <dbReference type="EMBL" id="KAG7816046.1"/>
    </source>
</evidence>